<protein>
    <recommendedName>
        <fullName evidence="3">histidine kinase</fullName>
        <ecNumber evidence="3">2.7.13.3</ecNumber>
    </recommendedName>
</protein>
<dbReference type="SUPFAM" id="SSF55874">
    <property type="entry name" value="ATPase domain of HSP90 chaperone/DNA topoisomerase II/histidine kinase"/>
    <property type="match status" value="1"/>
</dbReference>
<feature type="domain" description="Histidine kinase" evidence="10">
    <location>
        <begin position="210"/>
        <end position="427"/>
    </location>
</feature>
<evidence type="ECO:0000313" key="11">
    <source>
        <dbReference type="EMBL" id="MPW24883.1"/>
    </source>
</evidence>
<comment type="subcellular location">
    <subcellularLocation>
        <location evidence="2">Membrane</location>
    </subcellularLocation>
</comment>
<dbReference type="Gene3D" id="1.10.287.130">
    <property type="match status" value="1"/>
</dbReference>
<dbReference type="PANTHER" id="PTHR45453">
    <property type="entry name" value="PHOSPHATE REGULON SENSOR PROTEIN PHOR"/>
    <property type="match status" value="1"/>
</dbReference>
<dbReference type="GO" id="GO:0005886">
    <property type="term" value="C:plasma membrane"/>
    <property type="evidence" value="ECO:0007669"/>
    <property type="project" value="TreeGrafter"/>
</dbReference>
<dbReference type="CDD" id="cd00082">
    <property type="entry name" value="HisKA"/>
    <property type="match status" value="1"/>
</dbReference>
<evidence type="ECO:0000256" key="1">
    <source>
        <dbReference type="ARBA" id="ARBA00000085"/>
    </source>
</evidence>
<keyword evidence="9" id="KW-0812">Transmembrane</keyword>
<feature type="transmembrane region" description="Helical" evidence="9">
    <location>
        <begin position="12"/>
        <end position="36"/>
    </location>
</feature>
<dbReference type="GO" id="GO:0004721">
    <property type="term" value="F:phosphoprotein phosphatase activity"/>
    <property type="evidence" value="ECO:0007669"/>
    <property type="project" value="TreeGrafter"/>
</dbReference>
<evidence type="ECO:0000256" key="5">
    <source>
        <dbReference type="ARBA" id="ARBA00022679"/>
    </source>
</evidence>
<accession>A0A6A7K6Z0</accession>
<evidence type="ECO:0000256" key="2">
    <source>
        <dbReference type="ARBA" id="ARBA00004370"/>
    </source>
</evidence>
<dbReference type="GO" id="GO:0016036">
    <property type="term" value="P:cellular response to phosphate starvation"/>
    <property type="evidence" value="ECO:0007669"/>
    <property type="project" value="TreeGrafter"/>
</dbReference>
<dbReference type="Pfam" id="PF02518">
    <property type="entry name" value="HATPase_c"/>
    <property type="match status" value="1"/>
</dbReference>
<organism evidence="11 12">
    <name type="scientific">Alkalibaculum sporogenes</name>
    <dbReference type="NCBI Taxonomy" id="2655001"/>
    <lineage>
        <taxon>Bacteria</taxon>
        <taxon>Bacillati</taxon>
        <taxon>Bacillota</taxon>
        <taxon>Clostridia</taxon>
        <taxon>Eubacteriales</taxon>
        <taxon>Eubacteriaceae</taxon>
        <taxon>Alkalibaculum</taxon>
    </lineage>
</organism>
<keyword evidence="8 9" id="KW-0472">Membrane</keyword>
<dbReference type="AlphaFoldDB" id="A0A6A7K6Z0"/>
<name>A0A6A7K6Z0_9FIRM</name>
<dbReference type="SMART" id="SM00387">
    <property type="entry name" value="HATPase_c"/>
    <property type="match status" value="1"/>
</dbReference>
<keyword evidence="4" id="KW-0597">Phosphoprotein</keyword>
<dbReference type="PANTHER" id="PTHR45453:SF1">
    <property type="entry name" value="PHOSPHATE REGULON SENSOR PROTEIN PHOR"/>
    <property type="match status" value="1"/>
</dbReference>
<gene>
    <name evidence="11" type="ORF">GC105_03645</name>
</gene>
<keyword evidence="6" id="KW-0418">Kinase</keyword>
<keyword evidence="5" id="KW-0808">Transferase</keyword>
<dbReference type="SUPFAM" id="SSF47384">
    <property type="entry name" value="Homodimeric domain of signal transducing histidine kinase"/>
    <property type="match status" value="1"/>
</dbReference>
<evidence type="ECO:0000256" key="7">
    <source>
        <dbReference type="ARBA" id="ARBA00023012"/>
    </source>
</evidence>
<dbReference type="GO" id="GO:0000155">
    <property type="term" value="F:phosphorelay sensor kinase activity"/>
    <property type="evidence" value="ECO:0007669"/>
    <property type="project" value="InterPro"/>
</dbReference>
<dbReference type="PRINTS" id="PR00344">
    <property type="entry name" value="BCTRLSENSOR"/>
</dbReference>
<dbReference type="RefSeq" id="WP_152801810.1">
    <property type="nucleotide sequence ID" value="NZ_WHNX01000004.1"/>
</dbReference>
<feature type="transmembrane region" description="Helical" evidence="9">
    <location>
        <begin position="167"/>
        <end position="190"/>
    </location>
</feature>
<evidence type="ECO:0000256" key="6">
    <source>
        <dbReference type="ARBA" id="ARBA00022777"/>
    </source>
</evidence>
<dbReference type="Pfam" id="PF00512">
    <property type="entry name" value="HisKA"/>
    <property type="match status" value="1"/>
</dbReference>
<evidence type="ECO:0000259" key="10">
    <source>
        <dbReference type="PROSITE" id="PS50109"/>
    </source>
</evidence>
<dbReference type="Proteomes" id="UP000440004">
    <property type="component" value="Unassembled WGS sequence"/>
</dbReference>
<dbReference type="EMBL" id="WHNX01000004">
    <property type="protein sequence ID" value="MPW24883.1"/>
    <property type="molecule type" value="Genomic_DNA"/>
</dbReference>
<dbReference type="FunFam" id="1.10.287.130:FF:000001">
    <property type="entry name" value="Two-component sensor histidine kinase"/>
    <property type="match status" value="1"/>
</dbReference>
<keyword evidence="12" id="KW-1185">Reference proteome</keyword>
<sequence length="428" mass="48654">MFKKLHLKLTFTNALILICFLFMFSYSIVGISSMALDRTSENSLRQRSLQLISLSKSLDSFELVVIDDRNSRVDGNILGNVMDIHHVIWNNNKKLSTLNIVDGELINVLFDKALNTFKNKDEQFKIIKANGLSYRMYSQYYELPSGRGGVIQIFQSREVDNYILNQLFVVIMIIGSVSIGILIFISSYLAKKSLEPVRLSYERQKEFIADASHELRTPLTIMRTNLDLLSMKENETIIENKKWFDNIYSETETMAKLVHNLLTLAQVDNNQVNTRSEIVDLSVLTQKTCDKLVLMASEKDISFKSIIADNVMVKGDVNRLEQLIVILIDNAIKYTTTGGEILVSLMTTPEKAYLSVKDNGVGISNEDREKIFERFYRVDKVRSREQGGVGLGLNIAKWIIADHKGTIEIKSKLGKGSEFIVGLNKKNR</sequence>
<dbReference type="Gene3D" id="3.30.565.10">
    <property type="entry name" value="Histidine kinase-like ATPase, C-terminal domain"/>
    <property type="match status" value="1"/>
</dbReference>
<keyword evidence="7" id="KW-0902">Two-component regulatory system</keyword>
<keyword evidence="9" id="KW-1133">Transmembrane helix</keyword>
<evidence type="ECO:0000256" key="3">
    <source>
        <dbReference type="ARBA" id="ARBA00012438"/>
    </source>
</evidence>
<dbReference type="InterPro" id="IPR004358">
    <property type="entry name" value="Sig_transdc_His_kin-like_C"/>
</dbReference>
<evidence type="ECO:0000256" key="4">
    <source>
        <dbReference type="ARBA" id="ARBA00022553"/>
    </source>
</evidence>
<comment type="catalytic activity">
    <reaction evidence="1">
        <text>ATP + protein L-histidine = ADP + protein N-phospho-L-histidine.</text>
        <dbReference type="EC" id="2.7.13.3"/>
    </reaction>
</comment>
<dbReference type="EC" id="2.7.13.3" evidence="3"/>
<evidence type="ECO:0000256" key="8">
    <source>
        <dbReference type="ARBA" id="ARBA00023136"/>
    </source>
</evidence>
<dbReference type="InterPro" id="IPR003594">
    <property type="entry name" value="HATPase_dom"/>
</dbReference>
<dbReference type="InterPro" id="IPR050351">
    <property type="entry name" value="BphY/WalK/GraS-like"/>
</dbReference>
<dbReference type="InterPro" id="IPR003661">
    <property type="entry name" value="HisK_dim/P_dom"/>
</dbReference>
<comment type="caution">
    <text evidence="11">The sequence shown here is derived from an EMBL/GenBank/DDBJ whole genome shotgun (WGS) entry which is preliminary data.</text>
</comment>
<evidence type="ECO:0000313" key="12">
    <source>
        <dbReference type="Proteomes" id="UP000440004"/>
    </source>
</evidence>
<dbReference type="FunFam" id="3.30.565.10:FF:000006">
    <property type="entry name" value="Sensor histidine kinase WalK"/>
    <property type="match status" value="1"/>
</dbReference>
<dbReference type="PROSITE" id="PS50109">
    <property type="entry name" value="HIS_KIN"/>
    <property type="match status" value="1"/>
</dbReference>
<dbReference type="InterPro" id="IPR005467">
    <property type="entry name" value="His_kinase_dom"/>
</dbReference>
<dbReference type="InterPro" id="IPR036890">
    <property type="entry name" value="HATPase_C_sf"/>
</dbReference>
<dbReference type="SMART" id="SM00388">
    <property type="entry name" value="HisKA"/>
    <property type="match status" value="1"/>
</dbReference>
<dbReference type="CDD" id="cd00075">
    <property type="entry name" value="HATPase"/>
    <property type="match status" value="1"/>
</dbReference>
<dbReference type="InterPro" id="IPR036097">
    <property type="entry name" value="HisK_dim/P_sf"/>
</dbReference>
<evidence type="ECO:0000256" key="9">
    <source>
        <dbReference type="SAM" id="Phobius"/>
    </source>
</evidence>
<proteinExistence type="predicted"/>
<reference evidence="11 12" key="1">
    <citation type="submission" date="2019-10" db="EMBL/GenBank/DDBJ databases">
        <title>Alkalibaculum tamaniensis sp.nov., a new alkaliphilic acetogen, isolated on methoxylated aromatics from a mud volcano.</title>
        <authorList>
            <person name="Khomyakova M.A."/>
            <person name="Merkel A.Y."/>
            <person name="Bonch-Osmolovskaya E.A."/>
            <person name="Slobodkin A.I."/>
        </authorList>
    </citation>
    <scope>NUCLEOTIDE SEQUENCE [LARGE SCALE GENOMIC DNA]</scope>
    <source>
        <strain evidence="11 12">M08DMB</strain>
    </source>
</reference>